<dbReference type="Proteomes" id="UP000054703">
    <property type="component" value="Unassembled WGS sequence"/>
</dbReference>
<name>A0A0W0YIY4_9GAMM</name>
<reference evidence="2 3" key="1">
    <citation type="submission" date="2015-11" db="EMBL/GenBank/DDBJ databases">
        <title>Genomic analysis of 38 Legionella species identifies large and diverse effector repertoires.</title>
        <authorList>
            <person name="Burstein D."/>
            <person name="Amaro F."/>
            <person name="Zusman T."/>
            <person name="Lifshitz Z."/>
            <person name="Cohen O."/>
            <person name="Gilbert J.A."/>
            <person name="Pupko T."/>
            <person name="Shuman H.A."/>
            <person name="Segal G."/>
        </authorList>
    </citation>
    <scope>NUCLEOTIDE SEQUENCE [LARGE SCALE GENOMIC DNA]</scope>
    <source>
        <strain evidence="2 3">SC-63-C7</strain>
    </source>
</reference>
<evidence type="ECO:0000313" key="3">
    <source>
        <dbReference type="Proteomes" id="UP000054703"/>
    </source>
</evidence>
<organism evidence="2 3">
    <name type="scientific">Legionella santicrucis</name>
    <dbReference type="NCBI Taxonomy" id="45074"/>
    <lineage>
        <taxon>Bacteria</taxon>
        <taxon>Pseudomonadati</taxon>
        <taxon>Pseudomonadota</taxon>
        <taxon>Gammaproteobacteria</taxon>
        <taxon>Legionellales</taxon>
        <taxon>Legionellaceae</taxon>
        <taxon>Legionella</taxon>
    </lineage>
</organism>
<comment type="caution">
    <text evidence="2">The sequence shown here is derived from an EMBL/GenBank/DDBJ whole genome shotgun (WGS) entry which is preliminary data.</text>
</comment>
<gene>
    <name evidence="2" type="ORF">Lsan_2767</name>
</gene>
<dbReference type="Pfam" id="PF04972">
    <property type="entry name" value="BON"/>
    <property type="match status" value="1"/>
</dbReference>
<accession>A0A0W0YIY4</accession>
<feature type="domain" description="BON" evidence="1">
    <location>
        <begin position="39"/>
        <end position="107"/>
    </location>
</feature>
<proteinExistence type="predicted"/>
<protein>
    <submittedName>
        <fullName evidence="2">Phospholipid binding protein</fullName>
    </submittedName>
</protein>
<dbReference type="InterPro" id="IPR007055">
    <property type="entry name" value="BON_dom"/>
</dbReference>
<dbReference type="PATRIC" id="fig|45074.5.peg.2976"/>
<keyword evidence="3" id="KW-1185">Reference proteome</keyword>
<dbReference type="Gene3D" id="3.30.1340.30">
    <property type="match status" value="1"/>
</dbReference>
<dbReference type="AlphaFoldDB" id="A0A0W0YIY4"/>
<evidence type="ECO:0000259" key="1">
    <source>
        <dbReference type="PROSITE" id="PS50914"/>
    </source>
</evidence>
<dbReference type="EMBL" id="LNYU01000081">
    <property type="protein sequence ID" value="KTD56607.1"/>
    <property type="molecule type" value="Genomic_DNA"/>
</dbReference>
<dbReference type="OrthoDB" id="5647907at2"/>
<sequence>MYKYLLNVLVVFFLFLLAGCQSNRATDNLFSPLAPLVTPSANLAQTVQEALMRSDDPAIARVHVQTRQDVVVLSGYVKKIRQSDVAEQIARQVPGVRAVENNIIIRP</sequence>
<dbReference type="RefSeq" id="WP_058514808.1">
    <property type="nucleotide sequence ID" value="NZ_CAAAIH010000009.1"/>
</dbReference>
<dbReference type="PROSITE" id="PS50914">
    <property type="entry name" value="BON"/>
    <property type="match status" value="1"/>
</dbReference>
<dbReference type="PROSITE" id="PS51257">
    <property type="entry name" value="PROKAR_LIPOPROTEIN"/>
    <property type="match status" value="1"/>
</dbReference>
<dbReference type="STRING" id="45074.Lsan_2767"/>
<evidence type="ECO:0000313" key="2">
    <source>
        <dbReference type="EMBL" id="KTD56607.1"/>
    </source>
</evidence>